<dbReference type="InterPro" id="IPR027056">
    <property type="entry name" value="Gluconate_2DH_su3"/>
</dbReference>
<proteinExistence type="predicted"/>
<keyword evidence="2" id="KW-1185">Reference proteome</keyword>
<dbReference type="Pfam" id="PF13618">
    <property type="entry name" value="Gluconate_2-dh3"/>
    <property type="match status" value="1"/>
</dbReference>
<reference evidence="1 2" key="1">
    <citation type="submission" date="2016-03" db="EMBL/GenBank/DDBJ databases">
        <title>Complete genome sequence of Pedobacter cryoconitis PAMC 27485.</title>
        <authorList>
            <person name="Lee J."/>
            <person name="Kim O.-S."/>
        </authorList>
    </citation>
    <scope>NUCLEOTIDE SEQUENCE [LARGE SCALE GENOMIC DNA]</scope>
    <source>
        <strain evidence="1 2">PAMC 27485</strain>
    </source>
</reference>
<organism evidence="1 2">
    <name type="scientific">Pedobacter cryoconitis</name>
    <dbReference type="NCBI Taxonomy" id="188932"/>
    <lineage>
        <taxon>Bacteria</taxon>
        <taxon>Pseudomonadati</taxon>
        <taxon>Bacteroidota</taxon>
        <taxon>Sphingobacteriia</taxon>
        <taxon>Sphingobacteriales</taxon>
        <taxon>Sphingobacteriaceae</taxon>
        <taxon>Pedobacter</taxon>
    </lineage>
</organism>
<dbReference type="Proteomes" id="UP000071561">
    <property type="component" value="Chromosome"/>
</dbReference>
<dbReference type="PROSITE" id="PS51257">
    <property type="entry name" value="PROKAR_LIPOPROTEIN"/>
    <property type="match status" value="1"/>
</dbReference>
<accession>A0A127V9A9</accession>
<sequence>MERRELLKMIALLTGGVIIGGNTLLTGCSPEKGKLQNKLVFSQQDQDFLDEVADTILPATKTPGAKAAKVGAFMTVMVNDCYEEKDQKVFREGIDKLNAACEKMHGCEFMKATKDQKLSLLGILDQEAKAYQAKRGDLPAHYFTMMKQLTLLGYFSSEPGCTKAMRYIAVPGHYEGSVPYKKGDKAWV</sequence>
<evidence type="ECO:0008006" key="3">
    <source>
        <dbReference type="Google" id="ProtNLM"/>
    </source>
</evidence>
<dbReference type="OrthoDB" id="6385145at2"/>
<dbReference type="EMBL" id="CP014504">
    <property type="protein sequence ID" value="AMP97933.1"/>
    <property type="molecule type" value="Genomic_DNA"/>
</dbReference>
<evidence type="ECO:0000313" key="2">
    <source>
        <dbReference type="Proteomes" id="UP000071561"/>
    </source>
</evidence>
<protein>
    <recommendedName>
        <fullName evidence="3">Twin-arginine translocation pathway signal protein</fullName>
    </recommendedName>
</protein>
<name>A0A127V9A9_9SPHI</name>
<evidence type="ECO:0000313" key="1">
    <source>
        <dbReference type="EMBL" id="AMP97933.1"/>
    </source>
</evidence>
<dbReference type="PATRIC" id="fig|188932.3.peg.1031"/>
<dbReference type="RefSeq" id="WP_068397302.1">
    <property type="nucleotide sequence ID" value="NZ_CP014504.1"/>
</dbReference>
<dbReference type="AlphaFoldDB" id="A0A127V9A9"/>
<dbReference type="KEGG" id="pcm:AY601_0998"/>
<gene>
    <name evidence="1" type="ORF">AY601_0998</name>
</gene>